<dbReference type="EMBL" id="CM055752">
    <property type="protein sequence ID" value="KAJ7992570.1"/>
    <property type="molecule type" value="Genomic_DNA"/>
</dbReference>
<evidence type="ECO:0000313" key="1">
    <source>
        <dbReference type="EMBL" id="KAJ7992570.1"/>
    </source>
</evidence>
<accession>A0ACC2FMX3</accession>
<evidence type="ECO:0000313" key="2">
    <source>
        <dbReference type="Proteomes" id="UP001157502"/>
    </source>
</evidence>
<name>A0ACC2FMX3_DALPE</name>
<protein>
    <submittedName>
        <fullName evidence="1">Uncharacterized protein</fullName>
    </submittedName>
</protein>
<sequence>MVGRRDARASAYLTEGENSRAYQSASFGDGKRPSQYFESRGLILLLGHLSHCEALVFHSW</sequence>
<comment type="caution">
    <text evidence="1">The sequence shown here is derived from an EMBL/GenBank/DDBJ whole genome shotgun (WGS) entry which is preliminary data.</text>
</comment>
<keyword evidence="2" id="KW-1185">Reference proteome</keyword>
<dbReference type="Proteomes" id="UP001157502">
    <property type="component" value="Chromosome 25"/>
</dbReference>
<reference evidence="1" key="1">
    <citation type="submission" date="2021-05" db="EMBL/GenBank/DDBJ databases">
        <authorList>
            <person name="Pan Q."/>
            <person name="Jouanno E."/>
            <person name="Zahm M."/>
            <person name="Klopp C."/>
            <person name="Cabau C."/>
            <person name="Louis A."/>
            <person name="Berthelot C."/>
            <person name="Parey E."/>
            <person name="Roest Crollius H."/>
            <person name="Montfort J."/>
            <person name="Robinson-Rechavi M."/>
            <person name="Bouchez O."/>
            <person name="Lampietro C."/>
            <person name="Lopez Roques C."/>
            <person name="Donnadieu C."/>
            <person name="Postlethwait J."/>
            <person name="Bobe J."/>
            <person name="Dillon D."/>
            <person name="Chandos A."/>
            <person name="von Hippel F."/>
            <person name="Guiguen Y."/>
        </authorList>
    </citation>
    <scope>NUCLEOTIDE SEQUENCE</scope>
    <source>
        <strain evidence="1">YG-Jan2019</strain>
    </source>
</reference>
<gene>
    <name evidence="1" type="ORF">DPEC_G00280060</name>
</gene>
<organism evidence="1 2">
    <name type="scientific">Dallia pectoralis</name>
    <name type="common">Alaska blackfish</name>
    <dbReference type="NCBI Taxonomy" id="75939"/>
    <lineage>
        <taxon>Eukaryota</taxon>
        <taxon>Metazoa</taxon>
        <taxon>Chordata</taxon>
        <taxon>Craniata</taxon>
        <taxon>Vertebrata</taxon>
        <taxon>Euteleostomi</taxon>
        <taxon>Actinopterygii</taxon>
        <taxon>Neopterygii</taxon>
        <taxon>Teleostei</taxon>
        <taxon>Protacanthopterygii</taxon>
        <taxon>Esociformes</taxon>
        <taxon>Umbridae</taxon>
        <taxon>Dallia</taxon>
    </lineage>
</organism>
<proteinExistence type="predicted"/>